<proteinExistence type="predicted"/>
<protein>
    <submittedName>
        <fullName evidence="4">Lantibiotic dehydratase</fullName>
    </submittedName>
</protein>
<evidence type="ECO:0000313" key="4">
    <source>
        <dbReference type="EMBL" id="GCE00541.1"/>
    </source>
</evidence>
<comment type="caution">
    <text evidence="4">The sequence shown here is derived from an EMBL/GenBank/DDBJ whole genome shotgun (WGS) entry which is preliminary data.</text>
</comment>
<evidence type="ECO:0000313" key="5">
    <source>
        <dbReference type="Proteomes" id="UP000286931"/>
    </source>
</evidence>
<feature type="domain" description="Lantibiotic dehydratase N-terminal" evidence="2">
    <location>
        <begin position="64"/>
        <end position="703"/>
    </location>
</feature>
<dbReference type="EMBL" id="BIFH01000040">
    <property type="protein sequence ID" value="GCE00541.1"/>
    <property type="molecule type" value="Genomic_DNA"/>
</dbReference>
<feature type="domain" description="Thiopeptide-type bacteriocin biosynthesis" evidence="3">
    <location>
        <begin position="774"/>
        <end position="1030"/>
    </location>
</feature>
<reference evidence="4 5" key="1">
    <citation type="submission" date="2018-12" db="EMBL/GenBank/DDBJ databases">
        <title>Draft genome sequence of Embleya hyalina NBRC 13850T.</title>
        <authorList>
            <person name="Komaki H."/>
            <person name="Hosoyama A."/>
            <person name="Kimura A."/>
            <person name="Ichikawa N."/>
            <person name="Tamura T."/>
        </authorList>
    </citation>
    <scope>NUCLEOTIDE SEQUENCE [LARGE SCALE GENOMIC DNA]</scope>
    <source>
        <strain evidence="4 5">NBRC 13850</strain>
    </source>
</reference>
<evidence type="ECO:0000259" key="3">
    <source>
        <dbReference type="Pfam" id="PF14028"/>
    </source>
</evidence>
<accession>A0A401Z135</accession>
<feature type="compositionally biased region" description="Basic and acidic residues" evidence="1">
    <location>
        <begin position="1"/>
        <end position="23"/>
    </location>
</feature>
<dbReference type="Proteomes" id="UP000286931">
    <property type="component" value="Unassembled WGS sequence"/>
</dbReference>
<feature type="region of interest" description="Disordered" evidence="1">
    <location>
        <begin position="1"/>
        <end position="27"/>
    </location>
</feature>
<organism evidence="4 5">
    <name type="scientific">Embleya hyalina</name>
    <dbReference type="NCBI Taxonomy" id="516124"/>
    <lineage>
        <taxon>Bacteria</taxon>
        <taxon>Bacillati</taxon>
        <taxon>Actinomycetota</taxon>
        <taxon>Actinomycetes</taxon>
        <taxon>Kitasatosporales</taxon>
        <taxon>Streptomycetaceae</taxon>
        <taxon>Embleya</taxon>
    </lineage>
</organism>
<dbReference type="NCBIfam" id="TIGR03891">
    <property type="entry name" value="thiopep_ocin"/>
    <property type="match status" value="1"/>
</dbReference>
<feature type="region of interest" description="Disordered" evidence="1">
    <location>
        <begin position="1039"/>
        <end position="1064"/>
    </location>
</feature>
<sequence length="1064" mass="117364">MRHSERNPGRDDGLHERPGGARDDEYEPAGPILVRMAILPRVEPAAGPDTTDANTPEGLRRITADPLLREAVRLASGSLSAALDRCDADIDPGPKRLTGTALSVTRYVLRMTGRPTPFGLFAGVTTARFGPAARVSVRGPGPKAVRVDAELLHERVLAWLAEPTVRRRVDVVLNDLCRVRDGRLTLPGSTRGLSVRHSALVAHVCAAATHPVPYESLLDRTGETFPEVPRDRLDGVVAQLLRHGFLISSITPHRLDGALFDRIDAAITELPDAVAELRATRVAVREYEKARPGEGADSLRRLTALVDPHGDAPRPPVQVDLRMDTDIVLPSAVGEEVSAYARAMWTLSDAWVTHPHIRDYRLRFIDRYGTTGAVPLAELVDPHRGLGLPAGYGARLGADERSETGYRPTRERRVLTAEWVQEALLRDDRELRLTPDRIDRLARTARLDGVGPAEPPNSLELCFQLLADDAAALDRGAFRLVGTPHAGSWLAGAMTGRFAELTDSTVELAELVAAAASPDTVAAQVRFAPNSARASNMARVPRLLPYEIPVGTYADRRDPYCLDWRELLVGVDPVGLTLTLPGTGQRVLPVVPHMVALDSEAPDVVRLMVDIVFGRSRTWTGWDWADLDVLPSLPRVTLGRVVAVPRRWTPDHAMRAAADEPREFDRALREWSDRHDVPDRVQLVRWDRAYGLDLDASWHRTLLRHEMRRDRVALYEDLTDQGRGFGWAAGYSTELVVPLTRPHSPRTTAATVATARARPAEPAPDTYHLPGEDWLFAKLYATPDTHDELLRGHLPELLAAVGEHVDRWFFIRYRDPEPHIRIRLHGDPDRLRERVLPELARRVRAMRTAGVLRTMALDVYEPETERYGGSHALAAAEHLFTLDSRSVLAQLGLRGRGGLAVPNEVLIAVNHALLLEGLGDWDWCSWVEDAFTKSPAQTVFRRHRALVRELIRPGRTAAAVGDRLGAPALAQAWTRAPRARAYGGIVLSDNGRGPAGAAHENALLGLLHMQHNRLLGIDPASEDRGYEILRGIASDHLGRLAHAPRTRTDDPKGDGRDARDGRHG</sequence>
<keyword evidence="5" id="KW-1185">Reference proteome</keyword>
<dbReference type="Pfam" id="PF04738">
    <property type="entry name" value="Lant_dehydr_N"/>
    <property type="match status" value="1"/>
</dbReference>
<dbReference type="InterPro" id="IPR006827">
    <property type="entry name" value="Lant_deHydtase_N"/>
</dbReference>
<feature type="compositionally biased region" description="Basic and acidic residues" evidence="1">
    <location>
        <begin position="1046"/>
        <end position="1064"/>
    </location>
</feature>
<evidence type="ECO:0000259" key="2">
    <source>
        <dbReference type="Pfam" id="PF04738"/>
    </source>
</evidence>
<dbReference type="InterPro" id="IPR023809">
    <property type="entry name" value="Thiopep_bacteriocin_synth_dom"/>
</dbReference>
<dbReference type="Pfam" id="PF14028">
    <property type="entry name" value="Lant_dehydr_C"/>
    <property type="match status" value="1"/>
</dbReference>
<name>A0A401Z135_9ACTN</name>
<dbReference type="AlphaFoldDB" id="A0A401Z135"/>
<gene>
    <name evidence="4" type="ORF">EHYA_08267</name>
</gene>
<evidence type="ECO:0000256" key="1">
    <source>
        <dbReference type="SAM" id="MobiDB-lite"/>
    </source>
</evidence>